<dbReference type="PANTHER" id="PTHR43585">
    <property type="entry name" value="FUMIPYRROLE BIOSYNTHESIS PROTEIN C"/>
    <property type="match status" value="1"/>
</dbReference>
<evidence type="ECO:0000256" key="4">
    <source>
        <dbReference type="PROSITE-ProRule" id="PRU00409"/>
    </source>
</evidence>
<dbReference type="Pfam" id="PF21360">
    <property type="entry name" value="PylC-like_N"/>
    <property type="match status" value="1"/>
</dbReference>
<dbReference type="EMBL" id="JAUZMY010000004">
    <property type="protein sequence ID" value="MEE2036754.1"/>
    <property type="molecule type" value="Genomic_DNA"/>
</dbReference>
<keyword evidence="1" id="KW-0436">Ligase</keyword>
<dbReference type="PROSITE" id="PS50975">
    <property type="entry name" value="ATP_GRASP"/>
    <property type="match status" value="1"/>
</dbReference>
<dbReference type="InterPro" id="IPR052032">
    <property type="entry name" value="ATP-dep_AA_Ligase"/>
</dbReference>
<gene>
    <name evidence="7" type="ORF">Q8791_05895</name>
</gene>
<dbReference type="InterPro" id="IPR011761">
    <property type="entry name" value="ATP-grasp"/>
</dbReference>
<reference evidence="7 8" key="1">
    <citation type="submission" date="2023-08" db="EMBL/GenBank/DDBJ databases">
        <authorList>
            <person name="Girao M."/>
            <person name="Carvalho M.F."/>
        </authorList>
    </citation>
    <scope>NUCLEOTIDE SEQUENCE [LARGE SCALE GENOMIC DNA]</scope>
    <source>
        <strain evidence="7 8">CT-R113</strain>
    </source>
</reference>
<evidence type="ECO:0000256" key="1">
    <source>
        <dbReference type="ARBA" id="ARBA00022598"/>
    </source>
</evidence>
<keyword evidence="8" id="KW-1185">Reference proteome</keyword>
<dbReference type="InterPro" id="IPR048764">
    <property type="entry name" value="PylC_N"/>
</dbReference>
<sequence>MPQQTSRKPTVVVTTAGSAPTPGTILHLRERGFRVVATDIDPAAPGLYLADRGHLVPPGDSEAFLPRMRALCAEEGAVAVIPLVDEELLPIGELAGDGVSVLLPRPDFVSTCLDKYVLMRELADAGIGVPRTWPASEWPAGETASAPGGFVVKPRTGRGSRGVAVIDSVHDIARVVAEGDYSADELIVQERITGPEYTVSVVVWRDGEVQAVVPKEVVLKQGVTRYAVTRRHHGVVRTCRAVQTALRADGPFNVQLCLDDAGRPRVFEINPRFSSTAALTAAAGVDEIAGLLAQAVRGGPRLTDAWQEGVAMVRRWTDEFISEAEFTSHGLSPAPAGTSLPSLRETGPPRAPVVATAPLDPPFPAAPARAR</sequence>
<comment type="caution">
    <text evidence="7">The sequence shown here is derived from an EMBL/GenBank/DDBJ whole genome shotgun (WGS) entry which is preliminary data.</text>
</comment>
<evidence type="ECO:0000256" key="5">
    <source>
        <dbReference type="SAM" id="MobiDB-lite"/>
    </source>
</evidence>
<dbReference type="SUPFAM" id="SSF56059">
    <property type="entry name" value="Glutathione synthetase ATP-binding domain-like"/>
    <property type="match status" value="1"/>
</dbReference>
<name>A0ABU7K3D3_9ACTN</name>
<evidence type="ECO:0000259" key="6">
    <source>
        <dbReference type="PROSITE" id="PS50975"/>
    </source>
</evidence>
<proteinExistence type="predicted"/>
<evidence type="ECO:0000313" key="7">
    <source>
        <dbReference type="EMBL" id="MEE2036754.1"/>
    </source>
</evidence>
<dbReference type="Proteomes" id="UP001356095">
    <property type="component" value="Unassembled WGS sequence"/>
</dbReference>
<evidence type="ECO:0000313" key="8">
    <source>
        <dbReference type="Proteomes" id="UP001356095"/>
    </source>
</evidence>
<evidence type="ECO:0000256" key="2">
    <source>
        <dbReference type="ARBA" id="ARBA00022741"/>
    </source>
</evidence>
<dbReference type="RefSeq" id="WP_330090551.1">
    <property type="nucleotide sequence ID" value="NZ_JAUZMY010000004.1"/>
</dbReference>
<dbReference type="Pfam" id="PF15632">
    <property type="entry name" value="ATPgrasp_Ter"/>
    <property type="match status" value="1"/>
</dbReference>
<keyword evidence="2 4" id="KW-0547">Nucleotide-binding</keyword>
<organism evidence="7 8">
    <name type="scientific">Nocardiopsis codii</name>
    <dbReference type="NCBI Taxonomy" id="3065942"/>
    <lineage>
        <taxon>Bacteria</taxon>
        <taxon>Bacillati</taxon>
        <taxon>Actinomycetota</taxon>
        <taxon>Actinomycetes</taxon>
        <taxon>Streptosporangiales</taxon>
        <taxon>Nocardiopsidaceae</taxon>
        <taxon>Nocardiopsis</taxon>
    </lineage>
</organism>
<dbReference type="Gene3D" id="3.40.50.20">
    <property type="match status" value="1"/>
</dbReference>
<dbReference type="Gene3D" id="3.30.470.20">
    <property type="entry name" value="ATP-grasp fold, B domain"/>
    <property type="match status" value="1"/>
</dbReference>
<accession>A0ABU7K3D3</accession>
<feature type="domain" description="ATP-grasp" evidence="6">
    <location>
        <begin position="119"/>
        <end position="296"/>
    </location>
</feature>
<evidence type="ECO:0000256" key="3">
    <source>
        <dbReference type="ARBA" id="ARBA00022840"/>
    </source>
</evidence>
<dbReference type="PANTHER" id="PTHR43585:SF2">
    <property type="entry name" value="ATP-GRASP ENZYME FSQD"/>
    <property type="match status" value="1"/>
</dbReference>
<keyword evidence="3 4" id="KW-0067">ATP-binding</keyword>
<protein>
    <submittedName>
        <fullName evidence="7">ATP-grasp domain-containing protein</fullName>
    </submittedName>
</protein>
<feature type="region of interest" description="Disordered" evidence="5">
    <location>
        <begin position="327"/>
        <end position="371"/>
    </location>
</feature>